<gene>
    <name evidence="2" type="ORF">X474_03670</name>
</gene>
<dbReference type="Proteomes" id="UP000032233">
    <property type="component" value="Unassembled WGS sequence"/>
</dbReference>
<comment type="caution">
    <text evidence="2">The sequence shown here is derived from an EMBL/GenBank/DDBJ whole genome shotgun (WGS) entry which is preliminary data.</text>
</comment>
<evidence type="ECO:0000256" key="1">
    <source>
        <dbReference type="SAM" id="MobiDB-lite"/>
    </source>
</evidence>
<dbReference type="AlphaFoldDB" id="A0A0D2JBB5"/>
<dbReference type="InParanoid" id="A0A0D2JBB5"/>
<feature type="compositionally biased region" description="Low complexity" evidence="1">
    <location>
        <begin position="87"/>
        <end position="98"/>
    </location>
</feature>
<reference evidence="2 3" key="1">
    <citation type="submission" date="2013-11" db="EMBL/GenBank/DDBJ databases">
        <title>Metagenomic analysis of a methanogenic consortium involved in long chain n-alkane degradation.</title>
        <authorList>
            <person name="Davidova I.A."/>
            <person name="Callaghan A.V."/>
            <person name="Wawrik B."/>
            <person name="Pruitt S."/>
            <person name="Marks C."/>
            <person name="Duncan K.E."/>
            <person name="Suflita J.M."/>
        </authorList>
    </citation>
    <scope>NUCLEOTIDE SEQUENCE [LARGE SCALE GENOMIC DNA]</scope>
    <source>
        <strain evidence="2 3">SPR</strain>
    </source>
</reference>
<organism evidence="2 3">
    <name type="scientific">Dethiosulfatarculus sandiegensis</name>
    <dbReference type="NCBI Taxonomy" id="1429043"/>
    <lineage>
        <taxon>Bacteria</taxon>
        <taxon>Pseudomonadati</taxon>
        <taxon>Thermodesulfobacteriota</taxon>
        <taxon>Desulfarculia</taxon>
        <taxon>Desulfarculales</taxon>
        <taxon>Desulfarculaceae</taxon>
        <taxon>Dethiosulfatarculus</taxon>
    </lineage>
</organism>
<accession>A0A0D2JBB5</accession>
<dbReference type="EMBL" id="AZAC01000003">
    <property type="protein sequence ID" value="KIX15419.1"/>
    <property type="molecule type" value="Genomic_DNA"/>
</dbReference>
<keyword evidence="3" id="KW-1185">Reference proteome</keyword>
<protein>
    <submittedName>
        <fullName evidence="2">Uncharacterized protein</fullName>
    </submittedName>
</protein>
<evidence type="ECO:0000313" key="3">
    <source>
        <dbReference type="Proteomes" id="UP000032233"/>
    </source>
</evidence>
<evidence type="ECO:0000313" key="2">
    <source>
        <dbReference type="EMBL" id="KIX15419.1"/>
    </source>
</evidence>
<name>A0A0D2JBB5_9BACT</name>
<proteinExistence type="predicted"/>
<sequence>MFNAYTIIPISALQKAETKRFLMKKNQGQGSGRAVGHQQGPLFTSGWCPFTRLVAKRHCAIGVPARLHERQQQLDLSDLLPDDKPLRPLLPDPGCVLA</sequence>
<feature type="region of interest" description="Disordered" evidence="1">
    <location>
        <begin position="77"/>
        <end position="98"/>
    </location>
</feature>